<dbReference type="STRING" id="1246637.MTBBW1_1540004"/>
<evidence type="ECO:0000256" key="1">
    <source>
        <dbReference type="SAM" id="Phobius"/>
    </source>
</evidence>
<protein>
    <recommendedName>
        <fullName evidence="2">DUF8108 domain-containing protein</fullName>
    </recommendedName>
</protein>
<dbReference type="AlphaFoldDB" id="A0A1W1H8S9"/>
<proteinExistence type="predicted"/>
<keyword evidence="4" id="KW-1185">Reference proteome</keyword>
<evidence type="ECO:0000259" key="2">
    <source>
        <dbReference type="Pfam" id="PF26438"/>
    </source>
</evidence>
<evidence type="ECO:0000313" key="3">
    <source>
        <dbReference type="EMBL" id="SLM28778.1"/>
    </source>
</evidence>
<sequence length="84" mass="9601">MAAPRLRRVSSRKEMENLIDDYVTQGYAILEQSERNAMVRKKNSGSMMIHIILFLFTVGVGNVIYYFLAQNNAEKVMIKVDGES</sequence>
<dbReference type="Pfam" id="PF26438">
    <property type="entry name" value="DUF8108_N"/>
    <property type="match status" value="1"/>
</dbReference>
<reference evidence="3 4" key="1">
    <citation type="submission" date="2017-03" db="EMBL/GenBank/DDBJ databases">
        <authorList>
            <person name="Afonso C.L."/>
            <person name="Miller P.J."/>
            <person name="Scott M.A."/>
            <person name="Spackman E."/>
            <person name="Goraichik I."/>
            <person name="Dimitrov K.M."/>
            <person name="Suarez D.L."/>
            <person name="Swayne D.E."/>
        </authorList>
    </citation>
    <scope>NUCLEOTIDE SEQUENCE [LARGE SCALE GENOMIC DNA]</scope>
    <source>
        <strain evidence="3">PRJEB14757</strain>
    </source>
</reference>
<gene>
    <name evidence="3" type="ORF">MTBBW1_1540004</name>
</gene>
<keyword evidence="1" id="KW-1133">Transmembrane helix</keyword>
<evidence type="ECO:0000313" key="4">
    <source>
        <dbReference type="Proteomes" id="UP000191931"/>
    </source>
</evidence>
<name>A0A1W1H8S9_9BACT</name>
<dbReference type="InterPro" id="IPR058962">
    <property type="entry name" value="DUF8108_N"/>
</dbReference>
<feature type="domain" description="DUF8108" evidence="2">
    <location>
        <begin position="12"/>
        <end position="66"/>
    </location>
</feature>
<feature type="transmembrane region" description="Helical" evidence="1">
    <location>
        <begin position="48"/>
        <end position="68"/>
    </location>
</feature>
<dbReference type="EMBL" id="FWEV01000062">
    <property type="protein sequence ID" value="SLM28778.1"/>
    <property type="molecule type" value="Genomic_DNA"/>
</dbReference>
<dbReference type="OrthoDB" id="2972807at2"/>
<dbReference type="Proteomes" id="UP000191931">
    <property type="component" value="Unassembled WGS sequence"/>
</dbReference>
<organism evidence="3 4">
    <name type="scientific">Desulfamplus magnetovallimortis</name>
    <dbReference type="NCBI Taxonomy" id="1246637"/>
    <lineage>
        <taxon>Bacteria</taxon>
        <taxon>Pseudomonadati</taxon>
        <taxon>Thermodesulfobacteriota</taxon>
        <taxon>Desulfobacteria</taxon>
        <taxon>Desulfobacterales</taxon>
        <taxon>Desulfobacteraceae</taxon>
        <taxon>Desulfamplus</taxon>
    </lineage>
</organism>
<keyword evidence="1" id="KW-0812">Transmembrane</keyword>
<keyword evidence="1" id="KW-0472">Membrane</keyword>
<accession>A0A1W1H8S9</accession>